<feature type="compositionally biased region" description="Low complexity" evidence="1">
    <location>
        <begin position="83"/>
        <end position="94"/>
    </location>
</feature>
<feature type="compositionally biased region" description="Basic and acidic residues" evidence="1">
    <location>
        <begin position="95"/>
        <end position="115"/>
    </location>
</feature>
<name>A0A0R1HWD8_9LACO</name>
<evidence type="ECO:0000313" key="3">
    <source>
        <dbReference type="Proteomes" id="UP000050911"/>
    </source>
</evidence>
<dbReference type="InterPro" id="IPR025580">
    <property type="entry name" value="Gp46"/>
</dbReference>
<feature type="region of interest" description="Disordered" evidence="1">
    <location>
        <begin position="187"/>
        <end position="221"/>
    </location>
</feature>
<dbReference type="RefSeq" id="WP_056942510.1">
    <property type="nucleotide sequence ID" value="NZ_AZCX01000004.1"/>
</dbReference>
<sequence length="221" mass="24478">MKRFSKLVPMQLQFFAEDNPNGGSPSGPALDNPNDANDDKPLNADDNSDYGNNEKDENDAKNANIIEKLQGRIGKEQSKKNELQQQLEQAQAELTKLKSGDKPAKEPKKTPEELKVEKLEKQLARRDIIDSTLEVFKESHIDMPKEIVSMFVNDDRDKTVENASTLLGFITDIKKETEAKVRAEYAGGRVPSATKHQDSSANFGADVAKSGGSRTPLQSTY</sequence>
<evidence type="ECO:0000256" key="1">
    <source>
        <dbReference type="SAM" id="MobiDB-lite"/>
    </source>
</evidence>
<feature type="region of interest" description="Disordered" evidence="1">
    <location>
        <begin position="1"/>
        <end position="115"/>
    </location>
</feature>
<dbReference type="Pfam" id="PF14265">
    <property type="entry name" value="DUF4355"/>
    <property type="match status" value="1"/>
</dbReference>
<dbReference type="PATRIC" id="fig|1302272.5.peg.1954"/>
<evidence type="ECO:0008006" key="4">
    <source>
        <dbReference type="Google" id="ProtNLM"/>
    </source>
</evidence>
<gene>
    <name evidence="2" type="ORF">FC96_GL001917</name>
</gene>
<proteinExistence type="predicted"/>
<feature type="compositionally biased region" description="Basic and acidic residues" evidence="1">
    <location>
        <begin position="69"/>
        <end position="82"/>
    </location>
</feature>
<dbReference type="OrthoDB" id="2327852at2"/>
<evidence type="ECO:0000313" key="2">
    <source>
        <dbReference type="EMBL" id="KRK48180.1"/>
    </source>
</evidence>
<keyword evidence="3" id="KW-1185">Reference proteome</keyword>
<feature type="compositionally biased region" description="Polar residues" evidence="1">
    <location>
        <begin position="212"/>
        <end position="221"/>
    </location>
</feature>
<protein>
    <recommendedName>
        <fullName evidence="4">DUF4355 domain-containing protein</fullName>
    </recommendedName>
</protein>
<dbReference type="AlphaFoldDB" id="A0A0R1HWD8"/>
<dbReference type="Proteomes" id="UP000050911">
    <property type="component" value="Unassembled WGS sequence"/>
</dbReference>
<dbReference type="STRING" id="1302272.FC96_GL001917"/>
<accession>A0A0R1HWD8</accession>
<comment type="caution">
    <text evidence="2">The sequence shown here is derived from an EMBL/GenBank/DDBJ whole genome shotgun (WGS) entry which is preliminary data.</text>
</comment>
<organism evidence="2 3">
    <name type="scientific">Secundilactobacillus kimchicus JCM 15530</name>
    <dbReference type="NCBI Taxonomy" id="1302272"/>
    <lineage>
        <taxon>Bacteria</taxon>
        <taxon>Bacillati</taxon>
        <taxon>Bacillota</taxon>
        <taxon>Bacilli</taxon>
        <taxon>Lactobacillales</taxon>
        <taxon>Lactobacillaceae</taxon>
        <taxon>Secundilactobacillus</taxon>
    </lineage>
</organism>
<dbReference type="EMBL" id="AZCX01000004">
    <property type="protein sequence ID" value="KRK48180.1"/>
    <property type="molecule type" value="Genomic_DNA"/>
</dbReference>
<reference evidence="2 3" key="1">
    <citation type="journal article" date="2015" name="Genome Announc.">
        <title>Expanding the biotechnology potential of lactobacilli through comparative genomics of 213 strains and associated genera.</title>
        <authorList>
            <person name="Sun Z."/>
            <person name="Harris H.M."/>
            <person name="McCann A."/>
            <person name="Guo C."/>
            <person name="Argimon S."/>
            <person name="Zhang W."/>
            <person name="Yang X."/>
            <person name="Jeffery I.B."/>
            <person name="Cooney J.C."/>
            <person name="Kagawa T.F."/>
            <person name="Liu W."/>
            <person name="Song Y."/>
            <person name="Salvetti E."/>
            <person name="Wrobel A."/>
            <person name="Rasinkangas P."/>
            <person name="Parkhill J."/>
            <person name="Rea M.C."/>
            <person name="O'Sullivan O."/>
            <person name="Ritari J."/>
            <person name="Douillard F.P."/>
            <person name="Paul Ross R."/>
            <person name="Yang R."/>
            <person name="Briner A.E."/>
            <person name="Felis G.E."/>
            <person name="de Vos W.M."/>
            <person name="Barrangou R."/>
            <person name="Klaenhammer T.R."/>
            <person name="Caufield P.W."/>
            <person name="Cui Y."/>
            <person name="Zhang H."/>
            <person name="O'Toole P.W."/>
        </authorList>
    </citation>
    <scope>NUCLEOTIDE SEQUENCE [LARGE SCALE GENOMIC DNA]</scope>
    <source>
        <strain evidence="2 3">JCM 15530</strain>
    </source>
</reference>